<protein>
    <recommendedName>
        <fullName evidence="4">Type II secretion system protein GspF domain-containing protein</fullName>
    </recommendedName>
</protein>
<sequence length="296" mass="34183">MTGQIIGILVALAMLCFFVEADLRRAQEEALWLSSIRERYHDRTSRWKSAQAIQQLKREAQEAGLRLPPVLMSAVIGFMVGAIALSFAEQSAWFGVPVSLGLTILVTVLFIRSRAKKRKYQFLQVFVREAMPIIITTLRATDRFDEALMDVAQIARHPTLRREFQLMTQSWRGLRITPEEAFVLAAERWGIQELIQLAHATAVATKYQADRAKLWLRFRDQIERDEDKRRVLRAKTLAGRRNGLIYAGLMVSMFGLAYPRVHQYMTPFARDGFWIVLIVLIGCTWWIWRIGEVMEV</sequence>
<evidence type="ECO:0000313" key="3">
    <source>
        <dbReference type="Proteomes" id="UP000642910"/>
    </source>
</evidence>
<dbReference type="RefSeq" id="WP_195867073.1">
    <property type="nucleotide sequence ID" value="NZ_JADPKZ010000028.1"/>
</dbReference>
<proteinExistence type="predicted"/>
<feature type="transmembrane region" description="Helical" evidence="1">
    <location>
        <begin position="273"/>
        <end position="291"/>
    </location>
</feature>
<keyword evidence="1" id="KW-1133">Transmembrane helix</keyword>
<reference evidence="2 3" key="1">
    <citation type="submission" date="2020-11" db="EMBL/GenBank/DDBJ databases">
        <title>Genomic insight of Alicyclobacillus mali FL 18 reveals a new arsenic-resistant strain, with potential in environmental biotechnology.</title>
        <authorList>
            <person name="Fiorentino G."/>
            <person name="Gallo G."/>
            <person name="Aulitto M."/>
        </authorList>
    </citation>
    <scope>NUCLEOTIDE SEQUENCE [LARGE SCALE GENOMIC DNA]</scope>
    <source>
        <strain evidence="2 3">FL 18</strain>
    </source>
</reference>
<keyword evidence="3" id="KW-1185">Reference proteome</keyword>
<gene>
    <name evidence="2" type="ORF">IW967_02935</name>
</gene>
<dbReference type="Proteomes" id="UP000642910">
    <property type="component" value="Unassembled WGS sequence"/>
</dbReference>
<dbReference type="PANTHER" id="PTHR35007">
    <property type="entry name" value="INTEGRAL MEMBRANE PROTEIN-RELATED"/>
    <property type="match status" value="1"/>
</dbReference>
<dbReference type="PANTHER" id="PTHR35007:SF1">
    <property type="entry name" value="PILUS ASSEMBLY PROTEIN"/>
    <property type="match status" value="1"/>
</dbReference>
<feature type="transmembrane region" description="Helical" evidence="1">
    <location>
        <begin position="6"/>
        <end position="23"/>
    </location>
</feature>
<evidence type="ECO:0000256" key="1">
    <source>
        <dbReference type="SAM" id="Phobius"/>
    </source>
</evidence>
<keyword evidence="1" id="KW-0472">Membrane</keyword>
<keyword evidence="1" id="KW-0812">Transmembrane</keyword>
<evidence type="ECO:0008006" key="4">
    <source>
        <dbReference type="Google" id="ProtNLM"/>
    </source>
</evidence>
<organism evidence="2 3">
    <name type="scientific">Alicyclobacillus mali</name>
    <name type="common">ex Roth et al. 2021</name>
    <dbReference type="NCBI Taxonomy" id="1123961"/>
    <lineage>
        <taxon>Bacteria</taxon>
        <taxon>Bacillati</taxon>
        <taxon>Bacillota</taxon>
        <taxon>Bacilli</taxon>
        <taxon>Bacillales</taxon>
        <taxon>Alicyclobacillaceae</taxon>
        <taxon>Alicyclobacillus</taxon>
    </lineage>
</organism>
<feature type="transmembrane region" description="Helical" evidence="1">
    <location>
        <begin position="243"/>
        <end position="261"/>
    </location>
</feature>
<evidence type="ECO:0000313" key="2">
    <source>
        <dbReference type="EMBL" id="MBF8376828.1"/>
    </source>
</evidence>
<dbReference type="EMBL" id="JADPKZ010000028">
    <property type="protein sequence ID" value="MBF8376828.1"/>
    <property type="molecule type" value="Genomic_DNA"/>
</dbReference>
<comment type="caution">
    <text evidence="2">The sequence shown here is derived from an EMBL/GenBank/DDBJ whole genome shotgun (WGS) entry which is preliminary data.</text>
</comment>
<feature type="transmembrane region" description="Helical" evidence="1">
    <location>
        <begin position="67"/>
        <end position="87"/>
    </location>
</feature>
<name>A0ABS0F0J5_9BACL</name>
<feature type="transmembrane region" description="Helical" evidence="1">
    <location>
        <begin position="93"/>
        <end position="111"/>
    </location>
</feature>
<accession>A0ABS0F0J5</accession>